<proteinExistence type="predicted"/>
<feature type="signal peptide" evidence="1">
    <location>
        <begin position="1"/>
        <end position="26"/>
    </location>
</feature>
<sequence>MASNISLKTLAIFALAIAVCVQGTLGGITCENLDQNTCAFAVSSSSKRCVLEKHVKRSGEEVYTCRTSEIEADKLQDLIETDQCIKGCGLDRKTLGISSDSLLESRFTEKLCSPQCYGSCSNIVDLYFNLAAGEGVFLPKLCEASQGDKRRGMSEIRSSGIVAPGPVQSGKLTVAPGPVQPMEFTIAPIVAPALPPY</sequence>
<dbReference type="EMBL" id="OIVN01002075">
    <property type="protein sequence ID" value="SPD00329.1"/>
    <property type="molecule type" value="Genomic_DNA"/>
</dbReference>
<dbReference type="InterPro" id="IPR009489">
    <property type="entry name" value="PAR1"/>
</dbReference>
<organism evidence="2">
    <name type="scientific">Fagus sylvatica</name>
    <name type="common">Beechnut</name>
    <dbReference type="NCBI Taxonomy" id="28930"/>
    <lineage>
        <taxon>Eukaryota</taxon>
        <taxon>Viridiplantae</taxon>
        <taxon>Streptophyta</taxon>
        <taxon>Embryophyta</taxon>
        <taxon>Tracheophyta</taxon>
        <taxon>Spermatophyta</taxon>
        <taxon>Magnoliopsida</taxon>
        <taxon>eudicotyledons</taxon>
        <taxon>Gunneridae</taxon>
        <taxon>Pentapetalae</taxon>
        <taxon>rosids</taxon>
        <taxon>fabids</taxon>
        <taxon>Fagales</taxon>
        <taxon>Fagaceae</taxon>
        <taxon>Fagus</taxon>
    </lineage>
</organism>
<dbReference type="PANTHER" id="PTHR33649:SF2">
    <property type="entry name" value="PAR1 PROTEIN"/>
    <property type="match status" value="1"/>
</dbReference>
<evidence type="ECO:0000256" key="1">
    <source>
        <dbReference type="SAM" id="SignalP"/>
    </source>
</evidence>
<reference evidence="2" key="1">
    <citation type="submission" date="2018-02" db="EMBL/GenBank/DDBJ databases">
        <authorList>
            <person name="Cohen D.B."/>
            <person name="Kent A.D."/>
        </authorList>
    </citation>
    <scope>NUCLEOTIDE SEQUENCE</scope>
</reference>
<evidence type="ECO:0000313" key="2">
    <source>
        <dbReference type="EMBL" id="SPD00329.1"/>
    </source>
</evidence>
<name>A0A2N9GLM0_FAGSY</name>
<accession>A0A2N9GLM0</accession>
<feature type="chain" id="PRO_5014958140" description="PAR1 protein" evidence="1">
    <location>
        <begin position="27"/>
        <end position="197"/>
    </location>
</feature>
<dbReference type="Pfam" id="PF06521">
    <property type="entry name" value="PAR1"/>
    <property type="match status" value="1"/>
</dbReference>
<gene>
    <name evidence="2" type="ORF">FSB_LOCUS28211</name>
</gene>
<dbReference type="PANTHER" id="PTHR33649">
    <property type="entry name" value="PAR1 PROTEIN"/>
    <property type="match status" value="1"/>
</dbReference>
<dbReference type="AlphaFoldDB" id="A0A2N9GLM0"/>
<protein>
    <recommendedName>
        <fullName evidence="3">PAR1 protein</fullName>
    </recommendedName>
</protein>
<evidence type="ECO:0008006" key="3">
    <source>
        <dbReference type="Google" id="ProtNLM"/>
    </source>
</evidence>
<keyword evidence="1" id="KW-0732">Signal</keyword>